<keyword evidence="1" id="KW-1133">Transmembrane helix</keyword>
<dbReference type="RefSeq" id="YP_009329090.1">
    <property type="nucleotide sequence ID" value="NC_032108.1"/>
</dbReference>
<sequence length="379" mass="39361">MKWLILVAVLILIVFGIVGIILYFYLRKQDKSNCFVYSCPEGERCSSDGNCIREGTCSNNSDCPSGSTCNAGICSGTTPPPPPIGGVCSTSADCKIAGQRCVGAVCSSVCSSTADCPGSAACISGACVSRSCVDNRDCPSGEACVSSQTSSGKTRKVCIGGQPCTSVCPEGLVCVDGQCKQCGEGNNSMCPNLVCSAQSQCLTCTTGLACPSGRVCDNLTGNCCPANGFDRRCTDSSDCTSDNPHCVKVSGEIGVCKCFLLPTGSRCEDNASCMGGSCKTLAGLTGYKKCTIEECVSGADCFRDKPYCKGVCSTEILGSRCDIGGECDRRGYNCVNEICTTELPQFGNRCEQRCAAGLVCAPDPSIVGSRFRYCQVPGN</sequence>
<keyword evidence="1" id="KW-0812">Transmembrane</keyword>
<dbReference type="OrthoDB" id="31969at10239"/>
<dbReference type="EMBL" id="LT671577">
    <property type="protein sequence ID" value="SHO33218.1"/>
    <property type="molecule type" value="Genomic_DNA"/>
</dbReference>
<accession>A0A1M7XUL1</accession>
<reference evidence="2 3" key="1">
    <citation type="submission" date="2016-11" db="EMBL/GenBank/DDBJ databases">
        <authorList>
            <consortium name="Urmite Genomes"/>
        </authorList>
    </citation>
    <scope>NUCLEOTIDE SEQUENCE [LARGE SCALE GENOMIC DNA]</scope>
    <source>
        <strain evidence="2 3">A11</strain>
    </source>
</reference>
<dbReference type="GeneID" id="30523096"/>
<gene>
    <name evidence="2" type="ORF">BQ3484_150</name>
</gene>
<keyword evidence="3" id="KW-1185">Reference proteome</keyword>
<dbReference type="Proteomes" id="UP000201465">
    <property type="component" value="Segment"/>
</dbReference>
<organism evidence="2 3">
    <name type="scientific">Cedratvirus A11</name>
    <dbReference type="NCBI Taxonomy" id="1903266"/>
    <lineage>
        <taxon>Viruses</taxon>
        <taxon>Pithoviruses</taxon>
        <taxon>Orthocedratvirinae</taxon>
        <taxon>Alphacedratvirus</taxon>
        <taxon>Alphacedratvirus aljazairmassiliense</taxon>
    </lineage>
</organism>
<name>A0A1M7XUL1_9VIRU</name>
<evidence type="ECO:0000313" key="3">
    <source>
        <dbReference type="Proteomes" id="UP000201465"/>
    </source>
</evidence>
<evidence type="ECO:0000256" key="1">
    <source>
        <dbReference type="SAM" id="Phobius"/>
    </source>
</evidence>
<proteinExistence type="predicted"/>
<feature type="transmembrane region" description="Helical" evidence="1">
    <location>
        <begin position="6"/>
        <end position="26"/>
    </location>
</feature>
<evidence type="ECO:0000313" key="2">
    <source>
        <dbReference type="EMBL" id="SHO33218.1"/>
    </source>
</evidence>
<keyword evidence="1" id="KW-0472">Membrane</keyword>
<protein>
    <submittedName>
        <fullName evidence="2">Uncharacterized protein</fullName>
    </submittedName>
</protein>
<dbReference type="KEGG" id="vg:30523096"/>